<accession>A0A4R8S7M3</accession>
<protein>
    <submittedName>
        <fullName evidence="1">Uncharacterized protein</fullName>
    </submittedName>
</protein>
<proteinExistence type="predicted"/>
<evidence type="ECO:0000313" key="1">
    <source>
        <dbReference type="EMBL" id="TDZ87469.1"/>
    </source>
</evidence>
<gene>
    <name evidence="1" type="ORF">DE4585_00463</name>
</gene>
<reference evidence="1 2" key="1">
    <citation type="journal article" date="2019" name="Sci. Rep.">
        <title>Extended insight into the Mycobacterium chelonae-abscessus complex through whole genome sequencing of Mycobacterium salmoniphilum outbreak and Mycobacterium salmoniphilum-like strains.</title>
        <authorList>
            <person name="Behra P.R.K."/>
            <person name="Das S."/>
            <person name="Pettersson B.M.F."/>
            <person name="Shirreff L."/>
            <person name="DuCote T."/>
            <person name="Jacobsson K.G."/>
            <person name="Ennis D.G."/>
            <person name="Kirsebom L.A."/>
        </authorList>
    </citation>
    <scope>NUCLEOTIDE SEQUENCE [LARGE SCALE GENOMIC DNA]</scope>
    <source>
        <strain evidence="1 2">DE 4585</strain>
    </source>
</reference>
<evidence type="ECO:0000313" key="2">
    <source>
        <dbReference type="Proteomes" id="UP000295117"/>
    </source>
</evidence>
<dbReference type="Proteomes" id="UP000295117">
    <property type="component" value="Unassembled WGS sequence"/>
</dbReference>
<comment type="caution">
    <text evidence="1">The sequence shown here is derived from an EMBL/GenBank/DDBJ whole genome shotgun (WGS) entry which is preliminary data.</text>
</comment>
<organism evidence="1 2">
    <name type="scientific">Mycobacteroides salmoniphilum</name>
    <dbReference type="NCBI Taxonomy" id="404941"/>
    <lineage>
        <taxon>Bacteria</taxon>
        <taxon>Bacillati</taxon>
        <taxon>Actinomycetota</taxon>
        <taxon>Actinomycetes</taxon>
        <taxon>Mycobacteriales</taxon>
        <taxon>Mycobacteriaceae</taxon>
        <taxon>Mycobacteroides</taxon>
    </lineage>
</organism>
<dbReference type="AlphaFoldDB" id="A0A4R8S7M3"/>
<sequence>MSLTYWRLLPGFQPSALVPLSFPHTAAGQLRIHTGFPLAISESTFPVLSEKPMRGQNYHSNAQSSRVD</sequence>
<name>A0A4R8S7M3_9MYCO</name>
<dbReference type="EMBL" id="PECH01000001">
    <property type="protein sequence ID" value="TDZ87469.1"/>
    <property type="molecule type" value="Genomic_DNA"/>
</dbReference>